<feature type="transmembrane region" description="Helical" evidence="5">
    <location>
        <begin position="369"/>
        <end position="390"/>
    </location>
</feature>
<organism evidence="7">
    <name type="scientific">marine sediment metagenome</name>
    <dbReference type="NCBI Taxonomy" id="412755"/>
    <lineage>
        <taxon>unclassified sequences</taxon>
        <taxon>metagenomes</taxon>
        <taxon>ecological metagenomes</taxon>
    </lineage>
</organism>
<dbReference type="AlphaFoldDB" id="X1LXG8"/>
<feature type="transmembrane region" description="Helical" evidence="5">
    <location>
        <begin position="34"/>
        <end position="52"/>
    </location>
</feature>
<sequence length="395" mass="42799">MAFFVISTLIFGTRFSFGIFFKSIESEFDLTRTVTSGIFSVNMVLGCVFAILGGLASDRYGPRIVLFLMGLLTGLSLLLTSQTNSMWQLFITYSLLLAMGSSAMFVVMMSTVSRWFDKKRGLALGIASSGVGLGIMVMAPFATFLISNFDWRMAFIIIGVITWLIVFPLSRLLKKDPYEIGALPDGLDSFSKDIKNKEESIQPADFSLLQTLRTKTFWLITFVWLFLASNMFLVFTHLVPHVTDIGFSAGEAAAVLSLVGGLSVVGRVLMGTVSDRIGRKPTAIICALLQAGAMVWLTWSQDLWMLYLFALFYGLAYGGIGPSIAALIGDTFGLRSMGAILGALDIGFGVGGALGSAIGGLIFDATNSYFMAFLLGAVVMFISALLIAVIRREKS</sequence>
<name>X1LXG8_9ZZZZ</name>
<comment type="subcellular location">
    <subcellularLocation>
        <location evidence="1">Membrane</location>
        <topology evidence="1">Multi-pass membrane protein</topology>
    </subcellularLocation>
</comment>
<feature type="transmembrane region" description="Helical" evidence="5">
    <location>
        <begin position="245"/>
        <end position="270"/>
    </location>
</feature>
<dbReference type="EMBL" id="BARV01006265">
    <property type="protein sequence ID" value="GAI10456.1"/>
    <property type="molecule type" value="Genomic_DNA"/>
</dbReference>
<dbReference type="GO" id="GO:0016020">
    <property type="term" value="C:membrane"/>
    <property type="evidence" value="ECO:0007669"/>
    <property type="project" value="UniProtKB-SubCell"/>
</dbReference>
<evidence type="ECO:0000256" key="5">
    <source>
        <dbReference type="SAM" id="Phobius"/>
    </source>
</evidence>
<dbReference type="InterPro" id="IPR011701">
    <property type="entry name" value="MFS"/>
</dbReference>
<dbReference type="Gene3D" id="1.20.1250.20">
    <property type="entry name" value="MFS general substrate transporter like domains"/>
    <property type="match status" value="2"/>
</dbReference>
<dbReference type="CDD" id="cd17355">
    <property type="entry name" value="MFS_YcxA_like"/>
    <property type="match status" value="1"/>
</dbReference>
<dbReference type="PROSITE" id="PS50850">
    <property type="entry name" value="MFS"/>
    <property type="match status" value="1"/>
</dbReference>
<gene>
    <name evidence="7" type="ORF">S06H3_12834</name>
</gene>
<keyword evidence="4 5" id="KW-0472">Membrane</keyword>
<proteinExistence type="predicted"/>
<evidence type="ECO:0000313" key="7">
    <source>
        <dbReference type="EMBL" id="GAI10456.1"/>
    </source>
</evidence>
<evidence type="ECO:0000256" key="1">
    <source>
        <dbReference type="ARBA" id="ARBA00004141"/>
    </source>
</evidence>
<dbReference type="InterPro" id="IPR036259">
    <property type="entry name" value="MFS_trans_sf"/>
</dbReference>
<feature type="transmembrane region" description="Helical" evidence="5">
    <location>
        <begin position="305"/>
        <end position="328"/>
    </location>
</feature>
<dbReference type="PANTHER" id="PTHR11360:SF284">
    <property type="entry name" value="EG:103B4.3 PROTEIN-RELATED"/>
    <property type="match status" value="1"/>
</dbReference>
<feature type="transmembrane region" description="Helical" evidence="5">
    <location>
        <begin position="151"/>
        <end position="169"/>
    </location>
</feature>
<accession>X1LXG8</accession>
<evidence type="ECO:0000259" key="6">
    <source>
        <dbReference type="PROSITE" id="PS50850"/>
    </source>
</evidence>
<feature type="transmembrane region" description="Helical" evidence="5">
    <location>
        <begin position="340"/>
        <end position="363"/>
    </location>
</feature>
<dbReference type="InterPro" id="IPR050327">
    <property type="entry name" value="Proton-linked_MCT"/>
</dbReference>
<dbReference type="PROSITE" id="PS00216">
    <property type="entry name" value="SUGAR_TRANSPORT_1"/>
    <property type="match status" value="1"/>
</dbReference>
<keyword evidence="3 5" id="KW-1133">Transmembrane helix</keyword>
<dbReference type="SUPFAM" id="SSF103473">
    <property type="entry name" value="MFS general substrate transporter"/>
    <property type="match status" value="1"/>
</dbReference>
<reference evidence="7" key="1">
    <citation type="journal article" date="2014" name="Front. Microbiol.">
        <title>High frequency of phylogenetically diverse reductive dehalogenase-homologous genes in deep subseafloor sedimentary metagenomes.</title>
        <authorList>
            <person name="Kawai M."/>
            <person name="Futagami T."/>
            <person name="Toyoda A."/>
            <person name="Takaki Y."/>
            <person name="Nishi S."/>
            <person name="Hori S."/>
            <person name="Arai W."/>
            <person name="Tsubouchi T."/>
            <person name="Morono Y."/>
            <person name="Uchiyama I."/>
            <person name="Ito T."/>
            <person name="Fujiyama A."/>
            <person name="Inagaki F."/>
            <person name="Takami H."/>
        </authorList>
    </citation>
    <scope>NUCLEOTIDE SEQUENCE</scope>
    <source>
        <strain evidence="7">Expedition CK06-06</strain>
    </source>
</reference>
<feature type="transmembrane region" description="Helical" evidence="5">
    <location>
        <begin position="121"/>
        <end position="145"/>
    </location>
</feature>
<feature type="transmembrane region" description="Helical" evidence="5">
    <location>
        <begin position="217"/>
        <end position="239"/>
    </location>
</feature>
<dbReference type="InterPro" id="IPR005829">
    <property type="entry name" value="Sugar_transporter_CS"/>
</dbReference>
<evidence type="ECO:0000256" key="2">
    <source>
        <dbReference type="ARBA" id="ARBA00022692"/>
    </source>
</evidence>
<feature type="domain" description="Major facilitator superfamily (MFS) profile" evidence="6">
    <location>
        <begin position="1"/>
        <end position="395"/>
    </location>
</feature>
<dbReference type="InterPro" id="IPR020846">
    <property type="entry name" value="MFS_dom"/>
</dbReference>
<feature type="transmembrane region" description="Helical" evidence="5">
    <location>
        <begin position="87"/>
        <end position="109"/>
    </location>
</feature>
<dbReference type="Pfam" id="PF07690">
    <property type="entry name" value="MFS_1"/>
    <property type="match status" value="1"/>
</dbReference>
<feature type="transmembrane region" description="Helical" evidence="5">
    <location>
        <begin position="64"/>
        <end position="81"/>
    </location>
</feature>
<keyword evidence="2 5" id="KW-0812">Transmembrane</keyword>
<evidence type="ECO:0000256" key="4">
    <source>
        <dbReference type="ARBA" id="ARBA00023136"/>
    </source>
</evidence>
<evidence type="ECO:0000256" key="3">
    <source>
        <dbReference type="ARBA" id="ARBA00022989"/>
    </source>
</evidence>
<feature type="transmembrane region" description="Helical" evidence="5">
    <location>
        <begin position="282"/>
        <end position="299"/>
    </location>
</feature>
<comment type="caution">
    <text evidence="7">The sequence shown here is derived from an EMBL/GenBank/DDBJ whole genome shotgun (WGS) entry which is preliminary data.</text>
</comment>
<dbReference type="GO" id="GO:0022857">
    <property type="term" value="F:transmembrane transporter activity"/>
    <property type="evidence" value="ECO:0007669"/>
    <property type="project" value="InterPro"/>
</dbReference>
<protein>
    <recommendedName>
        <fullName evidence="6">Major facilitator superfamily (MFS) profile domain-containing protein</fullName>
    </recommendedName>
</protein>
<dbReference type="PANTHER" id="PTHR11360">
    <property type="entry name" value="MONOCARBOXYLATE TRANSPORTER"/>
    <property type="match status" value="1"/>
</dbReference>